<organism evidence="2 3">
    <name type="scientific">Cuscuta australis</name>
    <dbReference type="NCBI Taxonomy" id="267555"/>
    <lineage>
        <taxon>Eukaryota</taxon>
        <taxon>Viridiplantae</taxon>
        <taxon>Streptophyta</taxon>
        <taxon>Embryophyta</taxon>
        <taxon>Tracheophyta</taxon>
        <taxon>Spermatophyta</taxon>
        <taxon>Magnoliopsida</taxon>
        <taxon>eudicotyledons</taxon>
        <taxon>Gunneridae</taxon>
        <taxon>Pentapetalae</taxon>
        <taxon>asterids</taxon>
        <taxon>lamiids</taxon>
        <taxon>Solanales</taxon>
        <taxon>Convolvulaceae</taxon>
        <taxon>Cuscuteae</taxon>
        <taxon>Cuscuta</taxon>
        <taxon>Cuscuta subgen. Grammica</taxon>
        <taxon>Cuscuta sect. Cleistogrammica</taxon>
    </lineage>
</organism>
<feature type="transmembrane region" description="Helical" evidence="1">
    <location>
        <begin position="14"/>
        <end position="36"/>
    </location>
</feature>
<keyword evidence="3" id="KW-1185">Reference proteome</keyword>
<evidence type="ECO:0000313" key="2">
    <source>
        <dbReference type="EMBL" id="RAL44707.1"/>
    </source>
</evidence>
<evidence type="ECO:0000313" key="3">
    <source>
        <dbReference type="Proteomes" id="UP000249390"/>
    </source>
</evidence>
<dbReference type="EMBL" id="NQVE01000142">
    <property type="protein sequence ID" value="RAL44707.1"/>
    <property type="molecule type" value="Genomic_DNA"/>
</dbReference>
<protein>
    <submittedName>
        <fullName evidence="2">Uncharacterized protein</fullName>
    </submittedName>
</protein>
<evidence type="ECO:0000256" key="1">
    <source>
        <dbReference type="SAM" id="Phobius"/>
    </source>
</evidence>
<proteinExistence type="predicted"/>
<keyword evidence="1" id="KW-1133">Transmembrane helix</keyword>
<gene>
    <name evidence="2" type="ORF">DM860_003466</name>
</gene>
<name>A0A328DG54_9ASTE</name>
<keyword evidence="1" id="KW-0472">Membrane</keyword>
<reference evidence="2 3" key="1">
    <citation type="submission" date="2018-06" db="EMBL/GenBank/DDBJ databases">
        <title>The Genome of Cuscuta australis (Dodder) Provides Insight into the Evolution of Plant Parasitism.</title>
        <authorList>
            <person name="Liu H."/>
        </authorList>
    </citation>
    <scope>NUCLEOTIDE SEQUENCE [LARGE SCALE GENOMIC DNA]</scope>
    <source>
        <strain evidence="3">cv. Yunnan</strain>
        <tissue evidence="2">Vines</tissue>
    </source>
</reference>
<dbReference type="GO" id="GO:0050832">
    <property type="term" value="P:defense response to fungus"/>
    <property type="evidence" value="ECO:0007669"/>
    <property type="project" value="UniProtKB-KW"/>
</dbReference>
<comment type="caution">
    <text evidence="2">The sequence shown here is derived from an EMBL/GenBank/DDBJ whole genome shotgun (WGS) entry which is preliminary data.</text>
</comment>
<accession>A0A328DG54</accession>
<dbReference type="AlphaFoldDB" id="A0A328DG54"/>
<dbReference type="Proteomes" id="UP000249390">
    <property type="component" value="Unassembled WGS sequence"/>
</dbReference>
<keyword evidence="1" id="KW-0812">Transmembrane</keyword>
<sequence>MGLVGRKDSNGRTLMLTTLCVIMMMMMNHLAVGLVVSGGKQNVLLDPNWPCPTDIPCKTDADCVVPCKDRGGGSCLNYEDDPQYYCCCPEPDVLI</sequence>
<dbReference type="GO" id="GO:0031640">
    <property type="term" value="P:killing of cells of another organism"/>
    <property type="evidence" value="ECO:0007669"/>
    <property type="project" value="UniProtKB-KW"/>
</dbReference>